<gene>
    <name evidence="2" type="ORF">PCON_02253</name>
</gene>
<dbReference type="PANTHER" id="PTHR19446">
    <property type="entry name" value="REVERSE TRANSCRIPTASES"/>
    <property type="match status" value="1"/>
</dbReference>
<evidence type="ECO:0000313" key="2">
    <source>
        <dbReference type="EMBL" id="CCX33990.1"/>
    </source>
</evidence>
<organism evidence="2 3">
    <name type="scientific">Pyronema omphalodes (strain CBS 100304)</name>
    <name type="common">Pyronema confluens</name>
    <dbReference type="NCBI Taxonomy" id="1076935"/>
    <lineage>
        <taxon>Eukaryota</taxon>
        <taxon>Fungi</taxon>
        <taxon>Dikarya</taxon>
        <taxon>Ascomycota</taxon>
        <taxon>Pezizomycotina</taxon>
        <taxon>Pezizomycetes</taxon>
        <taxon>Pezizales</taxon>
        <taxon>Pyronemataceae</taxon>
        <taxon>Pyronema</taxon>
    </lineage>
</organism>
<evidence type="ECO:0000256" key="1">
    <source>
        <dbReference type="SAM" id="MobiDB-lite"/>
    </source>
</evidence>
<sequence>MPRRSYFDHAKHAQLLIDYTRLKGEPLYLVFLDQEKVYDRVDHEFLWKSLKKFGVPQELIKAIQGFNYLLKDLPNFTWTSKLPPSSALSTIKLPFFITTTNRISDITVGYVEVEITPIIANIGEPPNGYVPEPYEEEPQVRDLPSIPG</sequence>
<evidence type="ECO:0000313" key="3">
    <source>
        <dbReference type="Proteomes" id="UP000018144"/>
    </source>
</evidence>
<dbReference type="Proteomes" id="UP000018144">
    <property type="component" value="Unassembled WGS sequence"/>
</dbReference>
<dbReference type="EMBL" id="HF936260">
    <property type="protein sequence ID" value="CCX33990.1"/>
    <property type="molecule type" value="Genomic_DNA"/>
</dbReference>
<proteinExistence type="predicted"/>
<accession>U4LPW0</accession>
<dbReference type="OrthoDB" id="2205812at2759"/>
<name>U4LPW0_PYROM</name>
<keyword evidence="3" id="KW-1185">Reference proteome</keyword>
<reference evidence="2 3" key="1">
    <citation type="journal article" date="2013" name="PLoS Genet.">
        <title>The genome and development-dependent transcriptomes of Pyronema confluens: a window into fungal evolution.</title>
        <authorList>
            <person name="Traeger S."/>
            <person name="Altegoer F."/>
            <person name="Freitag M."/>
            <person name="Gabaldon T."/>
            <person name="Kempken F."/>
            <person name="Kumar A."/>
            <person name="Marcet-Houben M."/>
            <person name="Poggeler S."/>
            <person name="Stajich J.E."/>
            <person name="Nowrousian M."/>
        </authorList>
    </citation>
    <scope>NUCLEOTIDE SEQUENCE [LARGE SCALE GENOMIC DNA]</scope>
    <source>
        <strain evidence="3">CBS 100304</strain>
        <tissue evidence="2">Vegetative mycelium</tissue>
    </source>
</reference>
<feature type="region of interest" description="Disordered" evidence="1">
    <location>
        <begin position="127"/>
        <end position="148"/>
    </location>
</feature>
<dbReference type="AlphaFoldDB" id="U4LPW0"/>
<protein>
    <submittedName>
        <fullName evidence="2">Similar to Transposon TX1 uncharacterized 149 kDa protein acc. no. P14381</fullName>
    </submittedName>
</protein>